<feature type="compositionally biased region" description="Polar residues" evidence="1">
    <location>
        <begin position="144"/>
        <end position="171"/>
    </location>
</feature>
<sequence length="396" mass="42320">MQSGGPAITDHHHHRLIPKSLLASKDVELFFDHLDRTSTSPVVDESICSYVPTENNRLDNDEDLKDGKGQRSPDQQSSLERSRDEKDINRFSSGEKENEGKVSPGRISSAEQSSFTERCLTNASWCGESPDANNYNTRNDCGSNSNLSGNTSPVSETSRQQGLHTTPISTSCDHHHRVLGDSQEHTLERGSDSGGSNFPNFEATFKETQHRPHPHHHHQQQEHQQVYNMYQGGIALTPSAAGAYGQDSLTNGYLHSGTSPVYVPSTRPMLPVQYMATPSQGSMATPPTSSSLWSATPAGDVSVYATQASSGAFSYSNGGGTGAGGSPSGGRGDSGYGAPLGRHAATGLGGYPVTAAAAAAAYMGAELSPWNTFNNMALQQGFRPTTGPGKWFRFDL</sequence>
<evidence type="ECO:0000313" key="2">
    <source>
        <dbReference type="EMBL" id="GFS27546.1"/>
    </source>
</evidence>
<organism evidence="2 3">
    <name type="scientific">Elysia marginata</name>
    <dbReference type="NCBI Taxonomy" id="1093978"/>
    <lineage>
        <taxon>Eukaryota</taxon>
        <taxon>Metazoa</taxon>
        <taxon>Spiralia</taxon>
        <taxon>Lophotrochozoa</taxon>
        <taxon>Mollusca</taxon>
        <taxon>Gastropoda</taxon>
        <taxon>Heterobranchia</taxon>
        <taxon>Euthyneura</taxon>
        <taxon>Panpulmonata</taxon>
        <taxon>Sacoglossa</taxon>
        <taxon>Placobranchoidea</taxon>
        <taxon>Plakobranchidae</taxon>
        <taxon>Elysia</taxon>
    </lineage>
</organism>
<reference evidence="2 3" key="1">
    <citation type="journal article" date="2021" name="Elife">
        <title>Chloroplast acquisition without the gene transfer in kleptoplastic sea slugs, Plakobranchus ocellatus.</title>
        <authorList>
            <person name="Maeda T."/>
            <person name="Takahashi S."/>
            <person name="Yoshida T."/>
            <person name="Shimamura S."/>
            <person name="Takaki Y."/>
            <person name="Nagai Y."/>
            <person name="Toyoda A."/>
            <person name="Suzuki Y."/>
            <person name="Arimoto A."/>
            <person name="Ishii H."/>
            <person name="Satoh N."/>
            <person name="Nishiyama T."/>
            <person name="Hasebe M."/>
            <person name="Maruyama T."/>
            <person name="Minagawa J."/>
            <person name="Obokata J."/>
            <person name="Shigenobu S."/>
        </authorList>
    </citation>
    <scope>NUCLEOTIDE SEQUENCE [LARGE SCALE GENOMIC DNA]</scope>
</reference>
<gene>
    <name evidence="2" type="ORF">ElyMa_005280100</name>
</gene>
<proteinExistence type="predicted"/>
<accession>A0AAV4K3Y9</accession>
<name>A0AAV4K3Y9_9GAST</name>
<evidence type="ECO:0000313" key="3">
    <source>
        <dbReference type="Proteomes" id="UP000762676"/>
    </source>
</evidence>
<dbReference type="EMBL" id="BMAT01010532">
    <property type="protein sequence ID" value="GFS27546.1"/>
    <property type="molecule type" value="Genomic_DNA"/>
</dbReference>
<keyword evidence="3" id="KW-1185">Reference proteome</keyword>
<evidence type="ECO:0000256" key="1">
    <source>
        <dbReference type="SAM" id="MobiDB-lite"/>
    </source>
</evidence>
<feature type="compositionally biased region" description="Basic and acidic residues" evidence="1">
    <location>
        <begin position="80"/>
        <end position="100"/>
    </location>
</feature>
<dbReference type="AlphaFoldDB" id="A0AAV4K3Y9"/>
<feature type="compositionally biased region" description="Gly residues" evidence="1">
    <location>
        <begin position="317"/>
        <end position="335"/>
    </location>
</feature>
<feature type="region of interest" description="Disordered" evidence="1">
    <location>
        <begin position="315"/>
        <end position="337"/>
    </location>
</feature>
<feature type="region of interest" description="Disordered" evidence="1">
    <location>
        <begin position="144"/>
        <end position="175"/>
    </location>
</feature>
<protein>
    <submittedName>
        <fullName evidence="2">Transcription factor GATA4/5/6</fullName>
    </submittedName>
</protein>
<comment type="caution">
    <text evidence="2">The sequence shown here is derived from an EMBL/GenBank/DDBJ whole genome shotgun (WGS) entry which is preliminary data.</text>
</comment>
<dbReference type="Proteomes" id="UP000762676">
    <property type="component" value="Unassembled WGS sequence"/>
</dbReference>
<feature type="region of interest" description="Disordered" evidence="1">
    <location>
        <begin position="53"/>
        <end position="113"/>
    </location>
</feature>